<proteinExistence type="predicted"/>
<dbReference type="AlphaFoldDB" id="A0A6C0HCS7"/>
<accession>A0A6C0HCS7</accession>
<feature type="compositionally biased region" description="Basic and acidic residues" evidence="1">
    <location>
        <begin position="50"/>
        <end position="90"/>
    </location>
</feature>
<name>A0A6C0HCS7_9ZZZZ</name>
<dbReference type="EMBL" id="MN739921">
    <property type="protein sequence ID" value="QHT77803.1"/>
    <property type="molecule type" value="Genomic_DNA"/>
</dbReference>
<organism evidence="2">
    <name type="scientific">viral metagenome</name>
    <dbReference type="NCBI Taxonomy" id="1070528"/>
    <lineage>
        <taxon>unclassified sequences</taxon>
        <taxon>metagenomes</taxon>
        <taxon>organismal metagenomes</taxon>
    </lineage>
</organism>
<reference evidence="2" key="1">
    <citation type="journal article" date="2020" name="Nature">
        <title>Giant virus diversity and host interactions through global metagenomics.</title>
        <authorList>
            <person name="Schulz F."/>
            <person name="Roux S."/>
            <person name="Paez-Espino D."/>
            <person name="Jungbluth S."/>
            <person name="Walsh D.A."/>
            <person name="Denef V.J."/>
            <person name="McMahon K.D."/>
            <person name="Konstantinidis K.T."/>
            <person name="Eloe-Fadrosh E.A."/>
            <person name="Kyrpides N.C."/>
            <person name="Woyke T."/>
        </authorList>
    </citation>
    <scope>NUCLEOTIDE SEQUENCE</scope>
    <source>
        <strain evidence="2">GVMAG-M-3300023179-90</strain>
    </source>
</reference>
<feature type="region of interest" description="Disordered" evidence="1">
    <location>
        <begin position="49"/>
        <end position="93"/>
    </location>
</feature>
<sequence length="115" mass="12660">MSVTKQIVKLLSAKYNFALDEALEYVTTQQKASKSMTKEEKAALRIQQKLQEKATKEQAKADAKAAKEQAKADKAASKIEKENKPKKPRTEAQIAATAKMIEANKLKKLAAAANK</sequence>
<evidence type="ECO:0000256" key="1">
    <source>
        <dbReference type="SAM" id="MobiDB-lite"/>
    </source>
</evidence>
<protein>
    <submittedName>
        <fullName evidence="2">Uncharacterized protein</fullName>
    </submittedName>
</protein>
<evidence type="ECO:0000313" key="2">
    <source>
        <dbReference type="EMBL" id="QHT77803.1"/>
    </source>
</evidence>